<dbReference type="EMBL" id="FNKO01000002">
    <property type="protein sequence ID" value="SDR08819.1"/>
    <property type="molecule type" value="Genomic_DNA"/>
</dbReference>
<feature type="domain" description="Superoxide dismutase copper/zinc binding" evidence="4">
    <location>
        <begin position="75"/>
        <end position="188"/>
    </location>
</feature>
<dbReference type="GO" id="GO:0006801">
    <property type="term" value="P:superoxide metabolic process"/>
    <property type="evidence" value="ECO:0007669"/>
    <property type="project" value="InterPro"/>
</dbReference>
<organism evidence="5 6">
    <name type="scientific">Actinopolyspora saharensis</name>
    <dbReference type="NCBI Taxonomy" id="995062"/>
    <lineage>
        <taxon>Bacteria</taxon>
        <taxon>Bacillati</taxon>
        <taxon>Actinomycetota</taxon>
        <taxon>Actinomycetes</taxon>
        <taxon>Actinopolysporales</taxon>
        <taxon>Actinopolysporaceae</taxon>
        <taxon>Actinopolyspora</taxon>
    </lineage>
</organism>
<reference evidence="6" key="1">
    <citation type="submission" date="2016-10" db="EMBL/GenBank/DDBJ databases">
        <authorList>
            <person name="Varghese N."/>
            <person name="Submissions S."/>
        </authorList>
    </citation>
    <scope>NUCLEOTIDE SEQUENCE [LARGE SCALE GENOMIC DNA]</scope>
    <source>
        <strain evidence="6">DSM 45459</strain>
    </source>
</reference>
<feature type="signal peptide" evidence="3">
    <location>
        <begin position="1"/>
        <end position="24"/>
    </location>
</feature>
<feature type="region of interest" description="Disordered" evidence="2">
    <location>
        <begin position="23"/>
        <end position="42"/>
    </location>
</feature>
<dbReference type="OrthoDB" id="3297424at2"/>
<dbReference type="RefSeq" id="WP_092525582.1">
    <property type="nucleotide sequence ID" value="NZ_FNKO01000002.1"/>
</dbReference>
<accession>A0A1H1G701</accession>
<evidence type="ECO:0000313" key="6">
    <source>
        <dbReference type="Proteomes" id="UP000199301"/>
    </source>
</evidence>
<name>A0A1H1G701_9ACTN</name>
<keyword evidence="3" id="KW-0732">Signal</keyword>
<sequence>MRRISTLSALVLAVLTAAAPTAAAAQPAEKTDQPASAHSYGSFDHYESGTTAVTYDPSAVPVGATAGFLSRELPGEHTGVTAALRGLRPDRDYGAHVHTEPCGRTGSAAGPHFQQEEAPEGVSGDPAYANPHNEVWLDFHTDEAGNAVTASFGDWDLERAGKASMVIHEHHTRTAPGEAGEAGDRLGCLTVEF</sequence>
<evidence type="ECO:0000256" key="3">
    <source>
        <dbReference type="SAM" id="SignalP"/>
    </source>
</evidence>
<dbReference type="Gene3D" id="2.60.40.200">
    <property type="entry name" value="Superoxide dismutase, copper/zinc binding domain"/>
    <property type="match status" value="1"/>
</dbReference>
<protein>
    <submittedName>
        <fullName evidence="5">Superoxide dismutase, Cu-Zn family</fullName>
    </submittedName>
</protein>
<evidence type="ECO:0000313" key="5">
    <source>
        <dbReference type="EMBL" id="SDR08819.1"/>
    </source>
</evidence>
<comment type="similarity">
    <text evidence="1">Belongs to the Cu-Zn superoxide dismutase family.</text>
</comment>
<dbReference type="SUPFAM" id="SSF49329">
    <property type="entry name" value="Cu,Zn superoxide dismutase-like"/>
    <property type="match status" value="1"/>
</dbReference>
<dbReference type="InterPro" id="IPR036423">
    <property type="entry name" value="SOD-like_Cu/Zn_dom_sf"/>
</dbReference>
<evidence type="ECO:0000256" key="2">
    <source>
        <dbReference type="SAM" id="MobiDB-lite"/>
    </source>
</evidence>
<feature type="chain" id="PRO_5011621575" evidence="3">
    <location>
        <begin position="25"/>
        <end position="193"/>
    </location>
</feature>
<dbReference type="GO" id="GO:0046872">
    <property type="term" value="F:metal ion binding"/>
    <property type="evidence" value="ECO:0007669"/>
    <property type="project" value="InterPro"/>
</dbReference>
<dbReference type="InterPro" id="IPR001424">
    <property type="entry name" value="SOD_Cu_Zn_dom"/>
</dbReference>
<evidence type="ECO:0000259" key="4">
    <source>
        <dbReference type="Pfam" id="PF00080"/>
    </source>
</evidence>
<proteinExistence type="inferred from homology"/>
<dbReference type="Pfam" id="PF00080">
    <property type="entry name" value="Sod_Cu"/>
    <property type="match status" value="1"/>
</dbReference>
<dbReference type="STRING" id="995062.SAMN04489718_3453"/>
<keyword evidence="6" id="KW-1185">Reference proteome</keyword>
<dbReference type="AlphaFoldDB" id="A0A1H1G701"/>
<dbReference type="Proteomes" id="UP000199301">
    <property type="component" value="Unassembled WGS sequence"/>
</dbReference>
<gene>
    <name evidence="5" type="ORF">SAMN04489718_3453</name>
</gene>
<evidence type="ECO:0000256" key="1">
    <source>
        <dbReference type="ARBA" id="ARBA00010457"/>
    </source>
</evidence>